<keyword evidence="4" id="KW-1185">Reference proteome</keyword>
<feature type="compositionally biased region" description="Polar residues" evidence="1">
    <location>
        <begin position="7"/>
        <end position="23"/>
    </location>
</feature>
<feature type="compositionally biased region" description="Polar residues" evidence="1">
    <location>
        <begin position="385"/>
        <end position="395"/>
    </location>
</feature>
<evidence type="ECO:0000313" key="3">
    <source>
        <dbReference type="EMBL" id="KIX96873.1"/>
    </source>
</evidence>
<feature type="region of interest" description="Disordered" evidence="1">
    <location>
        <begin position="1"/>
        <end position="26"/>
    </location>
</feature>
<dbReference type="Proteomes" id="UP000053411">
    <property type="component" value="Unassembled WGS sequence"/>
</dbReference>
<dbReference type="RefSeq" id="XP_016630996.1">
    <property type="nucleotide sequence ID" value="XM_016778090.1"/>
</dbReference>
<sequence length="615" mass="68355">MTPELNFKSSPQSPVQKFSTTPQEDSKAFGAEISSLTKEAKQQYIINEIKKLVEDCEDFIGLVPGPNGVPEILVSPNLEKEQWEIIGEAHDTFAQYLSMRSPGVPGYHYGANHPQAKISKLQSAADAGTSGGAITWPVQRSLKRQRSKTTLSTRNISRSRPQHKGGGARLWDAPAAQIRVDDHEKLTQWYRQAFLVLQQVACRLVAKVWIKEIHPKKQSTHPYNGQMPRGEPPDPNRTRPPYWPDDVIHREPDHIGRDDRTRLLVHLITHTPQLIITNPPPNEENQRFVRARDLLESLQTKRGELREDRWDIIQQIVNAREKQEQYEAREIDGDTLVFVCDYGDAASSKLSAIDSDDDLPGRDGSAPGTFSDGSIEASEEHEATPGTSTQTSPADQSAMDARLIVNKSRSSGPKEASTRRYAPRKPRPSFNSSRVVSVIAPRTGQDFSPGVKMGMENGTTLTDGVMLPLVGIHQIPSNMFVRNFESHAGPNAMMHAPAHSGHLTTNLHTPTWSGMLPDMGPDPPPEMFGIPTTLAPQPVSLRHGYFAQETLELANGIQSGLAPTAVSPMLYHDFGDNTRHSLPLRLAQPQQAAMIPTPDINMEMLSERCYKLEHW</sequence>
<feature type="compositionally biased region" description="Polar residues" evidence="1">
    <location>
        <begin position="148"/>
        <end position="159"/>
    </location>
</feature>
<dbReference type="PANTHER" id="PTHR36102:SF1">
    <property type="entry name" value="YDR124W-LIKE HELICAL BUNDLE DOMAIN-CONTAINING PROTEIN"/>
    <property type="match status" value="1"/>
</dbReference>
<feature type="domain" description="Subtelomeric hrmA-associated cluster protein AFUB-079030/YDR124W-like helical bundle" evidence="2">
    <location>
        <begin position="180"/>
        <end position="320"/>
    </location>
</feature>
<dbReference type="InterPro" id="IPR021264">
    <property type="entry name" value="AFUB_079030/YDR124W-like"/>
</dbReference>
<proteinExistence type="predicted"/>
<feature type="region of interest" description="Disordered" evidence="1">
    <location>
        <begin position="351"/>
        <end position="434"/>
    </location>
</feature>
<organism evidence="3 4">
    <name type="scientific">Fonsecaea multimorphosa CBS 102226</name>
    <dbReference type="NCBI Taxonomy" id="1442371"/>
    <lineage>
        <taxon>Eukaryota</taxon>
        <taxon>Fungi</taxon>
        <taxon>Dikarya</taxon>
        <taxon>Ascomycota</taxon>
        <taxon>Pezizomycotina</taxon>
        <taxon>Eurotiomycetes</taxon>
        <taxon>Chaetothyriomycetidae</taxon>
        <taxon>Chaetothyriales</taxon>
        <taxon>Herpotrichiellaceae</taxon>
        <taxon>Fonsecaea</taxon>
    </lineage>
</organism>
<dbReference type="GeneID" id="27713339"/>
<dbReference type="AlphaFoldDB" id="A0A0D2KJY3"/>
<dbReference type="STRING" id="1442371.A0A0D2KJY3"/>
<gene>
    <name evidence="3" type="ORF">Z520_07593</name>
</gene>
<dbReference type="VEuPathDB" id="FungiDB:Z520_07593"/>
<feature type="region of interest" description="Disordered" evidence="1">
    <location>
        <begin position="144"/>
        <end position="168"/>
    </location>
</feature>
<dbReference type="Pfam" id="PF11001">
    <property type="entry name" value="AFUB_07903_YDR124W_hel"/>
    <property type="match status" value="1"/>
</dbReference>
<evidence type="ECO:0000259" key="2">
    <source>
        <dbReference type="Pfam" id="PF11001"/>
    </source>
</evidence>
<dbReference type="OrthoDB" id="5338458at2759"/>
<evidence type="ECO:0000256" key="1">
    <source>
        <dbReference type="SAM" id="MobiDB-lite"/>
    </source>
</evidence>
<reference evidence="3 4" key="1">
    <citation type="submission" date="2015-01" db="EMBL/GenBank/DDBJ databases">
        <title>The Genome Sequence of Fonsecaea multimorphosa CBS 102226.</title>
        <authorList>
            <consortium name="The Broad Institute Genomics Platform"/>
            <person name="Cuomo C."/>
            <person name="de Hoog S."/>
            <person name="Gorbushina A."/>
            <person name="Stielow B."/>
            <person name="Teixiera M."/>
            <person name="Abouelleil A."/>
            <person name="Chapman S.B."/>
            <person name="Priest M."/>
            <person name="Young S.K."/>
            <person name="Wortman J."/>
            <person name="Nusbaum C."/>
            <person name="Birren B."/>
        </authorList>
    </citation>
    <scope>NUCLEOTIDE SEQUENCE [LARGE SCALE GENOMIC DNA]</scope>
    <source>
        <strain evidence="3 4">CBS 102226</strain>
    </source>
</reference>
<dbReference type="PANTHER" id="PTHR36102">
    <property type="entry name" value="CHROMOSOME 10, WHOLE GENOME SHOTGUN SEQUENCE"/>
    <property type="match status" value="1"/>
</dbReference>
<accession>A0A0D2KJY3</accession>
<dbReference type="EMBL" id="KN848076">
    <property type="protein sequence ID" value="KIX96873.1"/>
    <property type="molecule type" value="Genomic_DNA"/>
</dbReference>
<feature type="region of interest" description="Disordered" evidence="1">
    <location>
        <begin position="217"/>
        <end position="240"/>
    </location>
</feature>
<dbReference type="InterPro" id="IPR047092">
    <property type="entry name" value="AFUB_07903/YDR124W-like_hel"/>
</dbReference>
<name>A0A0D2KJY3_9EURO</name>
<protein>
    <recommendedName>
        <fullName evidence="2">Subtelomeric hrmA-associated cluster protein AFUB-079030/YDR124W-like helical bundle domain-containing protein</fullName>
    </recommendedName>
</protein>
<evidence type="ECO:0000313" key="4">
    <source>
        <dbReference type="Proteomes" id="UP000053411"/>
    </source>
</evidence>